<organism evidence="1 2">
    <name type="scientific">Choristoneura fumiferana</name>
    <name type="common">Spruce budworm moth</name>
    <name type="synonym">Archips fumiferana</name>
    <dbReference type="NCBI Taxonomy" id="7141"/>
    <lineage>
        <taxon>Eukaryota</taxon>
        <taxon>Metazoa</taxon>
        <taxon>Ecdysozoa</taxon>
        <taxon>Arthropoda</taxon>
        <taxon>Hexapoda</taxon>
        <taxon>Insecta</taxon>
        <taxon>Pterygota</taxon>
        <taxon>Neoptera</taxon>
        <taxon>Endopterygota</taxon>
        <taxon>Lepidoptera</taxon>
        <taxon>Glossata</taxon>
        <taxon>Ditrysia</taxon>
        <taxon>Tortricoidea</taxon>
        <taxon>Tortricidae</taxon>
        <taxon>Tortricinae</taxon>
        <taxon>Choristoneura</taxon>
    </lineage>
</organism>
<reference evidence="1 2" key="1">
    <citation type="journal article" date="2022" name="Genome Biol. Evol.">
        <title>The Spruce Budworm Genome: Reconstructing the Evolutionary History of Antifreeze Proteins.</title>
        <authorList>
            <person name="Beliveau C."/>
            <person name="Gagne P."/>
            <person name="Picq S."/>
            <person name="Vernygora O."/>
            <person name="Keeling C.I."/>
            <person name="Pinkney K."/>
            <person name="Doucet D."/>
            <person name="Wen F."/>
            <person name="Johnston J.S."/>
            <person name="Maaroufi H."/>
            <person name="Boyle B."/>
            <person name="Laroche J."/>
            <person name="Dewar K."/>
            <person name="Juretic N."/>
            <person name="Blackburn G."/>
            <person name="Nisole A."/>
            <person name="Brunet B."/>
            <person name="Brandao M."/>
            <person name="Lumley L."/>
            <person name="Duan J."/>
            <person name="Quan G."/>
            <person name="Lucarotti C.J."/>
            <person name="Roe A.D."/>
            <person name="Sperling F.A.H."/>
            <person name="Levesque R.C."/>
            <person name="Cusson M."/>
        </authorList>
    </citation>
    <scope>NUCLEOTIDE SEQUENCE [LARGE SCALE GENOMIC DNA]</scope>
    <source>
        <strain evidence="1">Glfc:IPQL:Cfum</strain>
    </source>
</reference>
<evidence type="ECO:0000313" key="1">
    <source>
        <dbReference type="EMBL" id="KAI8431252.1"/>
    </source>
</evidence>
<protein>
    <submittedName>
        <fullName evidence="1">Uncharacterized protein</fullName>
    </submittedName>
</protein>
<gene>
    <name evidence="1" type="ORF">MSG28_001283</name>
</gene>
<name>A0ACC0K4W7_CHOFU</name>
<evidence type="ECO:0000313" key="2">
    <source>
        <dbReference type="Proteomes" id="UP001064048"/>
    </source>
</evidence>
<dbReference type="EMBL" id="CM046131">
    <property type="protein sequence ID" value="KAI8431252.1"/>
    <property type="molecule type" value="Genomic_DNA"/>
</dbReference>
<comment type="caution">
    <text evidence="1">The sequence shown here is derived from an EMBL/GenBank/DDBJ whole genome shotgun (WGS) entry which is preliminary data.</text>
</comment>
<keyword evidence="2" id="KW-1185">Reference proteome</keyword>
<accession>A0ACC0K4W7</accession>
<dbReference type="Proteomes" id="UP001064048">
    <property type="component" value="Chromosome Z"/>
</dbReference>
<proteinExistence type="predicted"/>
<sequence>MYTLKKLCIRIIPPSLLLSIRARRSLTICAASKLAISPIPFLPKPYSFKCLSKNLRCSFQSSPSQSNTPRLKPQVRVVDPSPRASNTARELASTQYFSSARSAEPVARVSLSQTHVHTMDVLPSGNLFRELQDVTDTGYFEWKLSLEDYWQQRREPPEEEWARSLSSPPPSPLFTVTAVKSEPPSDSDEPRDEPSPAPRRHAPRHHSHADTRRRVHRCEFPACDKVYTKSSHLKAHKRTHTGEKPYKCSWDGCEWRFARSDELTRHYRKHTGAKPFRCRHCERCFSRSDHLALHAKRHA</sequence>